<dbReference type="Proteomes" id="UP000762676">
    <property type="component" value="Unassembled WGS sequence"/>
</dbReference>
<proteinExistence type="predicted"/>
<keyword evidence="2" id="KW-1185">Reference proteome</keyword>
<organism evidence="1 2">
    <name type="scientific">Elysia marginata</name>
    <dbReference type="NCBI Taxonomy" id="1093978"/>
    <lineage>
        <taxon>Eukaryota</taxon>
        <taxon>Metazoa</taxon>
        <taxon>Spiralia</taxon>
        <taxon>Lophotrochozoa</taxon>
        <taxon>Mollusca</taxon>
        <taxon>Gastropoda</taxon>
        <taxon>Heterobranchia</taxon>
        <taxon>Euthyneura</taxon>
        <taxon>Panpulmonata</taxon>
        <taxon>Sacoglossa</taxon>
        <taxon>Placobranchoidea</taxon>
        <taxon>Plakobranchidae</taxon>
        <taxon>Elysia</taxon>
    </lineage>
</organism>
<evidence type="ECO:0000313" key="2">
    <source>
        <dbReference type="Proteomes" id="UP000762676"/>
    </source>
</evidence>
<dbReference type="EMBL" id="BMAT01002986">
    <property type="protein sequence ID" value="GFS18094.1"/>
    <property type="molecule type" value="Genomic_DNA"/>
</dbReference>
<sequence>MRITFYHRDNNVNGCEGLNETIRSNRTASLTPLTFKYNIAAWRSGQRVGLEIWRSRVRFPTMPCCNCLGKAIYLNFPQSTHLYSEYPATGFKCTGLLGH</sequence>
<gene>
    <name evidence="1" type="ORF">ElyMa_001512500</name>
</gene>
<accession>A0AAV4J5Y2</accession>
<name>A0AAV4J5Y2_9GAST</name>
<reference evidence="1 2" key="1">
    <citation type="journal article" date="2021" name="Elife">
        <title>Chloroplast acquisition without the gene transfer in kleptoplastic sea slugs, Plakobranchus ocellatus.</title>
        <authorList>
            <person name="Maeda T."/>
            <person name="Takahashi S."/>
            <person name="Yoshida T."/>
            <person name="Shimamura S."/>
            <person name="Takaki Y."/>
            <person name="Nagai Y."/>
            <person name="Toyoda A."/>
            <person name="Suzuki Y."/>
            <person name="Arimoto A."/>
            <person name="Ishii H."/>
            <person name="Satoh N."/>
            <person name="Nishiyama T."/>
            <person name="Hasebe M."/>
            <person name="Maruyama T."/>
            <person name="Minagawa J."/>
            <person name="Obokata J."/>
            <person name="Shigenobu S."/>
        </authorList>
    </citation>
    <scope>NUCLEOTIDE SEQUENCE [LARGE SCALE GENOMIC DNA]</scope>
</reference>
<protein>
    <submittedName>
        <fullName evidence="1">Uncharacterized protein</fullName>
    </submittedName>
</protein>
<dbReference type="AlphaFoldDB" id="A0AAV4J5Y2"/>
<evidence type="ECO:0000313" key="1">
    <source>
        <dbReference type="EMBL" id="GFS18094.1"/>
    </source>
</evidence>
<comment type="caution">
    <text evidence="1">The sequence shown here is derived from an EMBL/GenBank/DDBJ whole genome shotgun (WGS) entry which is preliminary data.</text>
</comment>